<evidence type="ECO:0000256" key="1">
    <source>
        <dbReference type="SAM" id="Phobius"/>
    </source>
</evidence>
<keyword evidence="4" id="KW-1185">Reference proteome</keyword>
<keyword evidence="1" id="KW-0812">Transmembrane</keyword>
<feature type="transmembrane region" description="Helical" evidence="1">
    <location>
        <begin position="35"/>
        <end position="54"/>
    </location>
</feature>
<reference evidence="3 4" key="1">
    <citation type="submission" date="2016-11" db="EMBL/GenBank/DDBJ databases">
        <authorList>
            <person name="Jaros S."/>
            <person name="Januszkiewicz K."/>
            <person name="Wedrychowicz H."/>
        </authorList>
    </citation>
    <scope>NUCLEOTIDE SEQUENCE [LARGE SCALE GENOMIC DNA]</scope>
    <source>
        <strain evidence="3 4">DSM 3090</strain>
    </source>
</reference>
<accession>A0A1M6T7G5</accession>
<dbReference type="InterPro" id="IPR008756">
    <property type="entry name" value="Peptidase_M56"/>
</dbReference>
<dbReference type="Proteomes" id="UP000183952">
    <property type="component" value="Unassembled WGS sequence"/>
</dbReference>
<feature type="transmembrane region" description="Helical" evidence="1">
    <location>
        <begin position="180"/>
        <end position="199"/>
    </location>
</feature>
<evidence type="ECO:0000313" key="3">
    <source>
        <dbReference type="EMBL" id="SHK52708.1"/>
    </source>
</evidence>
<evidence type="ECO:0000259" key="2">
    <source>
        <dbReference type="Pfam" id="PF05569"/>
    </source>
</evidence>
<gene>
    <name evidence="3" type="ORF">SAMN02745248_02742</name>
</gene>
<dbReference type="EMBL" id="FRAD01000037">
    <property type="protein sequence ID" value="SHK52708.1"/>
    <property type="molecule type" value="Genomic_DNA"/>
</dbReference>
<feature type="transmembrane region" description="Helical" evidence="1">
    <location>
        <begin position="120"/>
        <end position="145"/>
    </location>
</feature>
<keyword evidence="1" id="KW-1133">Transmembrane helix</keyword>
<sequence>MEKICVYILNLSYKSIFIIFIAMIARLIMKKSPKIFSYVLWSVVFVRLIIPFGIQVDFNMKDGKNTISRYIPSTFLQNDMELSNIEYKNEKITVKPEGTTNLGKGNSSEASSNNFRVKGYIVRLLSCVWWSGVILLLTLSIISYFKMKGVLKKSKHIKDNIYLCSDIETPFVFGIINPNILKVMLNLTNCFIHIIYILMMKMLNILYQKGEILRVLILSRSYMNFLRELKVKSLLV</sequence>
<dbReference type="STRING" id="1121331.SAMN02745248_02742"/>
<keyword evidence="1" id="KW-0472">Membrane</keyword>
<name>A0A1M6T7G5_9CLOT</name>
<feature type="transmembrane region" description="Helical" evidence="1">
    <location>
        <begin position="7"/>
        <end position="29"/>
    </location>
</feature>
<dbReference type="AlphaFoldDB" id="A0A1M6T7G5"/>
<protein>
    <submittedName>
        <fullName evidence="3">BlaR1 peptidase M56</fullName>
    </submittedName>
</protein>
<dbReference type="RefSeq" id="WP_072904603.1">
    <property type="nucleotide sequence ID" value="NZ_FRAD01000037.1"/>
</dbReference>
<proteinExistence type="predicted"/>
<dbReference type="OrthoDB" id="9804799at2"/>
<organism evidence="3 4">
    <name type="scientific">Hathewaya proteolytica DSM 3090</name>
    <dbReference type="NCBI Taxonomy" id="1121331"/>
    <lineage>
        <taxon>Bacteria</taxon>
        <taxon>Bacillati</taxon>
        <taxon>Bacillota</taxon>
        <taxon>Clostridia</taxon>
        <taxon>Eubacteriales</taxon>
        <taxon>Clostridiaceae</taxon>
        <taxon>Hathewaya</taxon>
    </lineage>
</organism>
<evidence type="ECO:0000313" key="4">
    <source>
        <dbReference type="Proteomes" id="UP000183952"/>
    </source>
</evidence>
<dbReference type="Pfam" id="PF05569">
    <property type="entry name" value="Peptidase_M56"/>
    <property type="match status" value="1"/>
</dbReference>
<feature type="domain" description="Peptidase M56" evidence="2">
    <location>
        <begin position="14"/>
        <end position="181"/>
    </location>
</feature>